<protein>
    <submittedName>
        <fullName evidence="1">Uncharacterized protein</fullName>
    </submittedName>
</protein>
<reference evidence="1" key="1">
    <citation type="submission" date="2006-10" db="EMBL/GenBank/DDBJ databases">
        <title>Complete sequence of Solibacter usitatus Ellin6076.</title>
        <authorList>
            <consortium name="US DOE Joint Genome Institute"/>
            <person name="Copeland A."/>
            <person name="Lucas S."/>
            <person name="Lapidus A."/>
            <person name="Barry K."/>
            <person name="Detter J.C."/>
            <person name="Glavina del Rio T."/>
            <person name="Hammon N."/>
            <person name="Israni S."/>
            <person name="Dalin E."/>
            <person name="Tice H."/>
            <person name="Pitluck S."/>
            <person name="Thompson L.S."/>
            <person name="Brettin T."/>
            <person name="Bruce D."/>
            <person name="Han C."/>
            <person name="Tapia R."/>
            <person name="Gilna P."/>
            <person name="Schmutz J."/>
            <person name="Larimer F."/>
            <person name="Land M."/>
            <person name="Hauser L."/>
            <person name="Kyrpides N."/>
            <person name="Mikhailova N."/>
            <person name="Janssen P.H."/>
            <person name="Kuske C.R."/>
            <person name="Richardson P."/>
        </authorList>
    </citation>
    <scope>NUCLEOTIDE SEQUENCE</scope>
    <source>
        <strain evidence="1">Ellin6076</strain>
    </source>
</reference>
<gene>
    <name evidence="1" type="ordered locus">Acid_4694</name>
</gene>
<evidence type="ECO:0000313" key="1">
    <source>
        <dbReference type="EMBL" id="ABJ85653.1"/>
    </source>
</evidence>
<dbReference type="EMBL" id="CP000473">
    <property type="protein sequence ID" value="ABJ85653.1"/>
    <property type="molecule type" value="Genomic_DNA"/>
</dbReference>
<dbReference type="AlphaFoldDB" id="Q01XG2"/>
<organism evidence="1">
    <name type="scientific">Solibacter usitatus (strain Ellin6076)</name>
    <dbReference type="NCBI Taxonomy" id="234267"/>
    <lineage>
        <taxon>Bacteria</taxon>
        <taxon>Pseudomonadati</taxon>
        <taxon>Acidobacteriota</taxon>
        <taxon>Terriglobia</taxon>
        <taxon>Bryobacterales</taxon>
        <taxon>Solibacteraceae</taxon>
        <taxon>Candidatus Solibacter</taxon>
    </lineage>
</organism>
<dbReference type="HOGENOM" id="CLU_2167393_0_0_0"/>
<dbReference type="InParanoid" id="Q01XG2"/>
<accession>Q01XG2</accession>
<sequence length="111" mass="12707">MLHFIDRTTPMELWIGLVELKPLDRERYGAAGAFTNIVTWASDHEDFRRKAEIIAATLDMFVIDVAGAEPVAQRAEKWSMTEEIDDMLSRAQCNPDAIVYGTFHRYPFDEA</sequence>
<name>Q01XG2_SOLUE</name>
<proteinExistence type="predicted"/>
<dbReference type="KEGG" id="sus:Acid_4694"/>